<organism evidence="2 3">
    <name type="scientific">Methanococcus maripaludis</name>
    <name type="common">Methanococcus deltae</name>
    <dbReference type="NCBI Taxonomy" id="39152"/>
    <lineage>
        <taxon>Archaea</taxon>
        <taxon>Methanobacteriati</taxon>
        <taxon>Methanobacteriota</taxon>
        <taxon>Methanomada group</taxon>
        <taxon>Methanococci</taxon>
        <taxon>Methanococcales</taxon>
        <taxon>Methanococcaceae</taxon>
        <taxon>Methanococcus</taxon>
    </lineage>
</organism>
<reference evidence="2 3" key="1">
    <citation type="submission" date="2020-07" db="EMBL/GenBank/DDBJ databases">
        <title>Genomic Encyclopedia of Type Strains, Phase IV (KMG-V): Genome sequencing to study the core and pangenomes of soil and plant-associated prokaryotes.</title>
        <authorList>
            <person name="Whitman W."/>
        </authorList>
    </citation>
    <scope>NUCLEOTIDE SEQUENCE [LARGE SCALE GENOMIC DNA]</scope>
    <source>
        <strain evidence="2 3">C12</strain>
    </source>
</reference>
<keyword evidence="1" id="KW-1133">Transmembrane helix</keyword>
<dbReference type="RefSeq" id="WP_181493560.1">
    <property type="nucleotide sequence ID" value="NZ_JACDUN010000001.1"/>
</dbReference>
<accession>A0A7J9P7B7</accession>
<dbReference type="Proteomes" id="UP000558015">
    <property type="component" value="Unassembled WGS sequence"/>
</dbReference>
<evidence type="ECO:0000313" key="3">
    <source>
        <dbReference type="Proteomes" id="UP000558015"/>
    </source>
</evidence>
<comment type="caution">
    <text evidence="2">The sequence shown here is derived from an EMBL/GenBank/DDBJ whole genome shotgun (WGS) entry which is preliminary data.</text>
</comment>
<keyword evidence="1" id="KW-0472">Membrane</keyword>
<dbReference type="EMBL" id="JACDUN010000001">
    <property type="protein sequence ID" value="MBA2858694.1"/>
    <property type="molecule type" value="Genomic_DNA"/>
</dbReference>
<name>A0A7J9P7B7_METMI</name>
<protein>
    <submittedName>
        <fullName evidence="2">Preprotein translocase subunit SecY</fullName>
    </submittedName>
</protein>
<dbReference type="AlphaFoldDB" id="A0A7J9P7B7"/>
<keyword evidence="1" id="KW-0812">Transmembrane</keyword>
<gene>
    <name evidence="2" type="ORF">HNP93_001395</name>
</gene>
<evidence type="ECO:0000313" key="2">
    <source>
        <dbReference type="EMBL" id="MBA2858694.1"/>
    </source>
</evidence>
<sequence length="54" mass="6092">MANDIDKTIGWVGFILLFYVLCSYVSNLPFVNSEDMSTFSSIFGNILIQLANLR</sequence>
<feature type="transmembrane region" description="Helical" evidence="1">
    <location>
        <begin position="9"/>
        <end position="30"/>
    </location>
</feature>
<proteinExistence type="predicted"/>
<evidence type="ECO:0000256" key="1">
    <source>
        <dbReference type="SAM" id="Phobius"/>
    </source>
</evidence>